<dbReference type="SUPFAM" id="SSF51735">
    <property type="entry name" value="NAD(P)-binding Rossmann-fold domains"/>
    <property type="match status" value="1"/>
</dbReference>
<dbReference type="InterPro" id="IPR051122">
    <property type="entry name" value="SDR_DHRS6-like"/>
</dbReference>
<dbReference type="InterPro" id="IPR036291">
    <property type="entry name" value="NAD(P)-bd_dom_sf"/>
</dbReference>
<comment type="similarity">
    <text evidence="1">Belongs to the short-chain dehydrogenases/reductases (SDR) family.</text>
</comment>
<reference evidence="3 4" key="1">
    <citation type="submission" date="2023-09" db="EMBL/GenBank/DDBJ databases">
        <authorList>
            <person name="Rey-Velasco X."/>
        </authorList>
    </citation>
    <scope>NUCLEOTIDE SEQUENCE [LARGE SCALE GENOMIC DNA]</scope>
    <source>
        <strain evidence="3 4">P007</strain>
    </source>
</reference>
<evidence type="ECO:0000256" key="1">
    <source>
        <dbReference type="ARBA" id="ARBA00006484"/>
    </source>
</evidence>
<sequence>MKNSTTKQWALILGGSSGLGLATANKLAANNFNIIIIHRDRRTDIEQINTSFQEITLSGSKLISFNSDATNGNKQQQLVDEIAVKLGSDKIKLVVHSIAKGNLKPMFSKDQEVLANQDFNLTIDAMATSFHDWLQLLVTNELLSEDARAIAFTSEGNTKAWPNYAAVSAAKAALEAIMRNAALEFAPIGLKVNCIQAGVTDTKSFQMIPGSENLKQAALQRNPNKRLTTPEDIADVVYLMTQPEAQWITGTVIKADGGESLQ</sequence>
<dbReference type="EMBL" id="JAVRHU010000002">
    <property type="protein sequence ID" value="MDT0621591.1"/>
    <property type="molecule type" value="Genomic_DNA"/>
</dbReference>
<dbReference type="Proteomes" id="UP001250662">
    <property type="component" value="Unassembled WGS sequence"/>
</dbReference>
<dbReference type="PRINTS" id="PR00081">
    <property type="entry name" value="GDHRDH"/>
</dbReference>
<keyword evidence="2" id="KW-0560">Oxidoreductase</keyword>
<dbReference type="RefSeq" id="WP_311387644.1">
    <property type="nucleotide sequence ID" value="NZ_JAVRHU010000002.1"/>
</dbReference>
<name>A0ABU3BHE6_9FLAO</name>
<comment type="caution">
    <text evidence="3">The sequence shown here is derived from an EMBL/GenBank/DDBJ whole genome shotgun (WGS) entry which is preliminary data.</text>
</comment>
<protein>
    <submittedName>
        <fullName evidence="3">SDR family oxidoreductase</fullName>
    </submittedName>
</protein>
<organism evidence="3 4">
    <name type="scientific">Croceitalea vernalis</name>
    <dbReference type="NCBI Taxonomy" id="3075599"/>
    <lineage>
        <taxon>Bacteria</taxon>
        <taxon>Pseudomonadati</taxon>
        <taxon>Bacteroidota</taxon>
        <taxon>Flavobacteriia</taxon>
        <taxon>Flavobacteriales</taxon>
        <taxon>Flavobacteriaceae</taxon>
        <taxon>Croceitalea</taxon>
    </lineage>
</organism>
<dbReference type="Pfam" id="PF13561">
    <property type="entry name" value="adh_short_C2"/>
    <property type="match status" value="1"/>
</dbReference>
<accession>A0ABU3BHE6</accession>
<evidence type="ECO:0000256" key="2">
    <source>
        <dbReference type="ARBA" id="ARBA00023002"/>
    </source>
</evidence>
<keyword evidence="4" id="KW-1185">Reference proteome</keyword>
<dbReference type="Gene3D" id="3.40.50.720">
    <property type="entry name" value="NAD(P)-binding Rossmann-like Domain"/>
    <property type="match status" value="2"/>
</dbReference>
<dbReference type="InterPro" id="IPR002347">
    <property type="entry name" value="SDR_fam"/>
</dbReference>
<evidence type="ECO:0000313" key="4">
    <source>
        <dbReference type="Proteomes" id="UP001250662"/>
    </source>
</evidence>
<dbReference type="PANTHER" id="PTHR43477:SF1">
    <property type="entry name" value="DIHYDROANTICAPSIN 7-DEHYDROGENASE"/>
    <property type="match status" value="1"/>
</dbReference>
<gene>
    <name evidence="3" type="ORF">RM520_08135</name>
</gene>
<evidence type="ECO:0000313" key="3">
    <source>
        <dbReference type="EMBL" id="MDT0621591.1"/>
    </source>
</evidence>
<dbReference type="PANTHER" id="PTHR43477">
    <property type="entry name" value="DIHYDROANTICAPSIN 7-DEHYDROGENASE"/>
    <property type="match status" value="1"/>
</dbReference>
<proteinExistence type="inferred from homology"/>